<dbReference type="AlphaFoldDB" id="A0A5N5FPC8"/>
<name>A0A5N5FPC8_9ROSA</name>
<dbReference type="EMBL" id="SMOL01000563">
    <property type="protein sequence ID" value="KAB2604996.1"/>
    <property type="molecule type" value="Genomic_DNA"/>
</dbReference>
<dbReference type="InterPro" id="IPR011990">
    <property type="entry name" value="TPR-like_helical_dom_sf"/>
</dbReference>
<dbReference type="Gene3D" id="1.25.40.10">
    <property type="entry name" value="Tetratricopeptide repeat domain"/>
    <property type="match status" value="1"/>
</dbReference>
<comment type="caution">
    <text evidence="2">The sequence shown here is derived from an EMBL/GenBank/DDBJ whole genome shotgun (WGS) entry which is preliminary data.</text>
</comment>
<gene>
    <name evidence="2" type="ORF">D8674_038945</name>
</gene>
<reference evidence="2 3" key="2">
    <citation type="submission" date="2019-11" db="EMBL/GenBank/DDBJ databases">
        <title>A de novo genome assembly of a pear dwarfing rootstock.</title>
        <authorList>
            <person name="Wang F."/>
            <person name="Wang J."/>
            <person name="Li S."/>
            <person name="Zhang Y."/>
            <person name="Fang M."/>
            <person name="Ma L."/>
            <person name="Zhao Y."/>
            <person name="Jiang S."/>
        </authorList>
    </citation>
    <scope>NUCLEOTIDE SEQUENCE [LARGE SCALE GENOMIC DNA]</scope>
    <source>
        <strain evidence="2">S2</strain>
        <tissue evidence="2">Leaf</tissue>
    </source>
</reference>
<organism evidence="2 3">
    <name type="scientific">Pyrus ussuriensis x Pyrus communis</name>
    <dbReference type="NCBI Taxonomy" id="2448454"/>
    <lineage>
        <taxon>Eukaryota</taxon>
        <taxon>Viridiplantae</taxon>
        <taxon>Streptophyta</taxon>
        <taxon>Embryophyta</taxon>
        <taxon>Tracheophyta</taxon>
        <taxon>Spermatophyta</taxon>
        <taxon>Magnoliopsida</taxon>
        <taxon>eudicotyledons</taxon>
        <taxon>Gunneridae</taxon>
        <taxon>Pentapetalae</taxon>
        <taxon>rosids</taxon>
        <taxon>fabids</taxon>
        <taxon>Rosales</taxon>
        <taxon>Rosaceae</taxon>
        <taxon>Amygdaloideae</taxon>
        <taxon>Maleae</taxon>
        <taxon>Pyrus</taxon>
    </lineage>
</organism>
<evidence type="ECO:0000313" key="2">
    <source>
        <dbReference type="EMBL" id="KAB2604996.1"/>
    </source>
</evidence>
<evidence type="ECO:0000256" key="1">
    <source>
        <dbReference type="SAM" id="MobiDB-lite"/>
    </source>
</evidence>
<accession>A0A5N5FPC8</accession>
<dbReference type="Proteomes" id="UP000327157">
    <property type="component" value="Unassembled WGS sequence"/>
</dbReference>
<evidence type="ECO:0008006" key="4">
    <source>
        <dbReference type="Google" id="ProtNLM"/>
    </source>
</evidence>
<protein>
    <recommendedName>
        <fullName evidence="4">Pentatricopeptide repeat-containing protein</fullName>
    </recommendedName>
</protein>
<sequence>MHGQAEEALRLFSKTIQKGMDLNDVSFVGVLHACSHIGSTTVGRHSDGEKDNDGSRGERTPGWMVHEFVAGDETRPQAQEIVQMWEKLLEKMKLCA</sequence>
<proteinExistence type="predicted"/>
<feature type="region of interest" description="Disordered" evidence="1">
    <location>
        <begin position="39"/>
        <end position="62"/>
    </location>
</feature>
<dbReference type="OrthoDB" id="185373at2759"/>
<keyword evidence="3" id="KW-1185">Reference proteome</keyword>
<feature type="compositionally biased region" description="Basic and acidic residues" evidence="1">
    <location>
        <begin position="44"/>
        <end position="59"/>
    </location>
</feature>
<reference evidence="2 3" key="1">
    <citation type="submission" date="2019-09" db="EMBL/GenBank/DDBJ databases">
        <authorList>
            <person name="Ou C."/>
        </authorList>
    </citation>
    <scope>NUCLEOTIDE SEQUENCE [LARGE SCALE GENOMIC DNA]</scope>
    <source>
        <strain evidence="2">S2</strain>
        <tissue evidence="2">Leaf</tissue>
    </source>
</reference>
<evidence type="ECO:0000313" key="3">
    <source>
        <dbReference type="Proteomes" id="UP000327157"/>
    </source>
</evidence>